<protein>
    <submittedName>
        <fullName evidence="2">Putative Ac81-like protein</fullName>
    </submittedName>
</protein>
<accession>A0A6M9U0B5</accession>
<proteinExistence type="predicted"/>
<name>A0A6M9U0B5_9VIRU</name>
<dbReference type="EMBL" id="MT496838">
    <property type="protein sequence ID" value="QKN22513.1"/>
    <property type="molecule type" value="Genomic_DNA"/>
</dbReference>
<dbReference type="InterPro" id="IPR008563">
    <property type="entry name" value="AcMNPV_AC81"/>
</dbReference>
<keyword evidence="1" id="KW-0812">Transmembrane</keyword>
<reference evidence="2" key="1">
    <citation type="journal article" date="2021" name="Virus">
        <title>The discovery, distribution and diversity of DNA viruses associated with Drosophila melanogaster in Europe.</title>
        <authorList>
            <person name="Wallace M.A."/>
            <person name="Coffman K.A."/>
            <person name="Gilbert C."/>
            <person name="Ravindran S."/>
            <person name="Albery G.F."/>
            <person name="Abbott J."/>
            <person name="Argyridou E."/>
            <person name="Bellosta P."/>
            <person name="Betancourt A.J."/>
            <person name="Colinet H."/>
            <person name="Eric K."/>
            <person name="Glaser-Schmitt A."/>
            <person name="Grath S."/>
            <person name="Jelic M."/>
            <person name="Kankare M."/>
            <person name="Kozeretska I."/>
            <person name="Loeschcke V."/>
            <person name="Montchamp-Moreau C."/>
            <person name="Ometto L."/>
            <person name="Onder B.S."/>
            <person name="Orengo D.J."/>
            <person name="Parsch J."/>
            <person name="Pascual M."/>
            <person name="Patenkovic A."/>
            <person name="Puerma E."/>
            <person name="Ritchie M.G."/>
            <person name="Rota-Stabelli O."/>
            <person name="Schou M.F."/>
            <person name="Serga S.V."/>
            <person name="Stamenkovic-Radak M."/>
            <person name="Tanaskovic M."/>
            <person name="Veselinovic M.S."/>
            <person name="Vieira J."/>
            <person name="Vieira C.P."/>
            <person name="Kapun M."/>
            <person name="Flatt T."/>
            <person name="Gonzalez J."/>
            <person name="Staubach F."/>
            <person name="Obbard D.J."/>
        </authorList>
    </citation>
    <scope>NUCLEOTIDE SEQUENCE</scope>
    <source>
        <strain evidence="2">Filamentous_ES_Gim_15_30_pool</strain>
    </source>
</reference>
<dbReference type="Pfam" id="PF05820">
    <property type="entry name" value="Ac81"/>
    <property type="match status" value="1"/>
</dbReference>
<evidence type="ECO:0000313" key="2">
    <source>
        <dbReference type="EMBL" id="QKN22513.1"/>
    </source>
</evidence>
<sequence>MGNNSSNAYEKKYTKELIDESLKPWDKWKNCEPLDNSIPTCLTKNHYIEDDDQDDDDDDETEICEIKSKERKSNLIYIKYRPTNIFCSLLNHWFIDINNEYRWDPGNPRHDILIKLNDCVFNNESLYVMSAIYELCNTCTYKYLLKNFCKDSSFNIIFFNCELILENFLQTILIILSLLLFIFAFLTSTILLAYLGFGCLIMYFSSANLHSFDCRLFKCRHIYSKIKNTTILT</sequence>
<keyword evidence="1" id="KW-1133">Transmembrane helix</keyword>
<evidence type="ECO:0000256" key="1">
    <source>
        <dbReference type="SAM" id="Phobius"/>
    </source>
</evidence>
<keyword evidence="1" id="KW-0472">Membrane</keyword>
<organism evidence="2">
    <name type="scientific">Drosophila-associated filamentous virus</name>
    <dbReference type="NCBI Taxonomy" id="2743186"/>
    <lineage>
        <taxon>Viruses</taxon>
    </lineage>
</organism>
<feature type="transmembrane region" description="Helical" evidence="1">
    <location>
        <begin position="172"/>
        <end position="205"/>
    </location>
</feature>